<dbReference type="RefSeq" id="WP_254971554.1">
    <property type="nucleotide sequence ID" value="NZ_JANDWU010000010.1"/>
</dbReference>
<dbReference type="Proteomes" id="UP001205506">
    <property type="component" value="Unassembled WGS sequence"/>
</dbReference>
<comment type="caution">
    <text evidence="1">The sequence shown here is derived from an EMBL/GenBank/DDBJ whole genome shotgun (WGS) entry which is preliminary data.</text>
</comment>
<proteinExistence type="predicted"/>
<accession>A0AAW5I9V2</accession>
<organism evidence="1 2">
    <name type="scientific">Segatella copri</name>
    <dbReference type="NCBI Taxonomy" id="165179"/>
    <lineage>
        <taxon>Bacteria</taxon>
        <taxon>Pseudomonadati</taxon>
        <taxon>Bacteroidota</taxon>
        <taxon>Bacteroidia</taxon>
        <taxon>Bacteroidales</taxon>
        <taxon>Prevotellaceae</taxon>
        <taxon>Segatella</taxon>
    </lineage>
</organism>
<gene>
    <name evidence="1" type="ORF">NNC68_07290</name>
</gene>
<name>A0AAW5I9V2_9BACT</name>
<protein>
    <submittedName>
        <fullName evidence="1">Uncharacterized protein</fullName>
    </submittedName>
</protein>
<reference evidence="1" key="1">
    <citation type="submission" date="2022-07" db="EMBL/GenBank/DDBJ databases">
        <title>Prevotella copri.</title>
        <authorList>
            <person name="Yang C."/>
        </authorList>
    </citation>
    <scope>NUCLEOTIDE SEQUENCE</scope>
    <source>
        <strain evidence="1">HF1805</strain>
    </source>
</reference>
<evidence type="ECO:0000313" key="1">
    <source>
        <dbReference type="EMBL" id="MCP9549275.1"/>
    </source>
</evidence>
<sequence>MFYDKFKVDNSRFGAVLSEEMKNHNITGSHLVACADMRKENVYAI</sequence>
<dbReference type="EMBL" id="JANDWU010000010">
    <property type="protein sequence ID" value="MCP9549275.1"/>
    <property type="molecule type" value="Genomic_DNA"/>
</dbReference>
<dbReference type="AlphaFoldDB" id="A0AAW5I9V2"/>
<evidence type="ECO:0000313" key="2">
    <source>
        <dbReference type="Proteomes" id="UP001205506"/>
    </source>
</evidence>